<gene>
    <name evidence="2" type="ORF">HH308_25230</name>
</gene>
<keyword evidence="3" id="KW-1185">Reference proteome</keyword>
<dbReference type="SUPFAM" id="SSF54593">
    <property type="entry name" value="Glyoxalase/Bleomycin resistance protein/Dihydroxybiphenyl dioxygenase"/>
    <property type="match status" value="1"/>
</dbReference>
<dbReference type="InterPro" id="IPR028973">
    <property type="entry name" value="PhnB-like"/>
</dbReference>
<dbReference type="Proteomes" id="UP000550729">
    <property type="component" value="Unassembled WGS sequence"/>
</dbReference>
<dbReference type="CDD" id="cd06588">
    <property type="entry name" value="PhnB_like"/>
    <property type="match status" value="1"/>
</dbReference>
<dbReference type="Pfam" id="PF00903">
    <property type="entry name" value="Glyoxalase"/>
    <property type="match status" value="1"/>
</dbReference>
<dbReference type="InterPro" id="IPR004360">
    <property type="entry name" value="Glyas_Fos-R_dOase_dom"/>
</dbReference>
<dbReference type="RefSeq" id="WP_170197032.1">
    <property type="nucleotide sequence ID" value="NZ_JABBNB010000037.1"/>
</dbReference>
<dbReference type="Gene3D" id="3.10.180.10">
    <property type="entry name" value="2,3-Dihydroxybiphenyl 1,2-Dioxygenase, domain 1"/>
    <property type="match status" value="1"/>
</dbReference>
<dbReference type="PANTHER" id="PTHR33990">
    <property type="entry name" value="PROTEIN YJDN-RELATED"/>
    <property type="match status" value="1"/>
</dbReference>
<dbReference type="PANTHER" id="PTHR33990:SF1">
    <property type="entry name" value="PROTEIN YJDN"/>
    <property type="match status" value="1"/>
</dbReference>
<proteinExistence type="predicted"/>
<evidence type="ECO:0000259" key="1">
    <source>
        <dbReference type="Pfam" id="PF00903"/>
    </source>
</evidence>
<evidence type="ECO:0000313" key="3">
    <source>
        <dbReference type="Proteomes" id="UP000550729"/>
    </source>
</evidence>
<dbReference type="AlphaFoldDB" id="A0A848L235"/>
<dbReference type="EMBL" id="JABBNB010000037">
    <property type="protein sequence ID" value="NMO04527.1"/>
    <property type="molecule type" value="Genomic_DNA"/>
</dbReference>
<comment type="caution">
    <text evidence="2">The sequence shown here is derived from an EMBL/GenBank/DDBJ whole genome shotgun (WGS) entry which is preliminary data.</text>
</comment>
<accession>A0A848L235</accession>
<sequence>MTVRLNPYLSFRDNARDAMEFYRSVLGGELEVMTFEQMPGSDPAEADKIMHSMLTTPDGLVLMGADTPNAMPLNVGDSITVSLSGDDVETLGGWFEALADGGTVTAPFMQAPWGDTFGMLTDRFGVNWMVNATAA</sequence>
<dbReference type="InterPro" id="IPR029068">
    <property type="entry name" value="Glyas_Bleomycin-R_OHBP_Dase"/>
</dbReference>
<feature type="domain" description="Glyoxalase/fosfomycin resistance/dioxygenase" evidence="1">
    <location>
        <begin position="5"/>
        <end position="130"/>
    </location>
</feature>
<protein>
    <submittedName>
        <fullName evidence="2">VOC family protein</fullName>
    </submittedName>
</protein>
<reference evidence="2 3" key="1">
    <citation type="submission" date="2020-04" db="EMBL/GenBank/DDBJ databases">
        <title>Gordonia sp. nov. TBRC 11910.</title>
        <authorList>
            <person name="Suriyachadkun C."/>
        </authorList>
    </citation>
    <scope>NUCLEOTIDE SEQUENCE [LARGE SCALE GENOMIC DNA]</scope>
    <source>
        <strain evidence="2 3">TBRC 11910</strain>
    </source>
</reference>
<organism evidence="2 3">
    <name type="scientific">Gordonia asplenii</name>
    <dbReference type="NCBI Taxonomy" id="2725283"/>
    <lineage>
        <taxon>Bacteria</taxon>
        <taxon>Bacillati</taxon>
        <taxon>Actinomycetota</taxon>
        <taxon>Actinomycetes</taxon>
        <taxon>Mycobacteriales</taxon>
        <taxon>Gordoniaceae</taxon>
        <taxon>Gordonia</taxon>
    </lineage>
</organism>
<name>A0A848L235_9ACTN</name>
<evidence type="ECO:0000313" key="2">
    <source>
        <dbReference type="EMBL" id="NMO04527.1"/>
    </source>
</evidence>